<evidence type="ECO:0000313" key="1">
    <source>
        <dbReference type="EMBL" id="GEM45617.1"/>
    </source>
</evidence>
<gene>
    <name evidence="1" type="ORF">DC3_12520</name>
</gene>
<name>A0A511MZL0_DEIC1</name>
<proteinExistence type="predicted"/>
<evidence type="ECO:0008006" key="3">
    <source>
        <dbReference type="Google" id="ProtNLM"/>
    </source>
</evidence>
<evidence type="ECO:0000313" key="2">
    <source>
        <dbReference type="Proteomes" id="UP000321306"/>
    </source>
</evidence>
<dbReference type="Gene3D" id="3.30.530.20">
    <property type="match status" value="1"/>
</dbReference>
<dbReference type="Proteomes" id="UP000321306">
    <property type="component" value="Unassembled WGS sequence"/>
</dbReference>
<comment type="caution">
    <text evidence="1">The sequence shown here is derived from an EMBL/GenBank/DDBJ whole genome shotgun (WGS) entry which is preliminary data.</text>
</comment>
<dbReference type="SUPFAM" id="SSF55961">
    <property type="entry name" value="Bet v1-like"/>
    <property type="match status" value="1"/>
</dbReference>
<accession>A0A511MZL0</accession>
<dbReference type="OrthoDB" id="9810827at2"/>
<dbReference type="AlphaFoldDB" id="A0A511MZL0"/>
<keyword evidence="2" id="KW-1185">Reference proteome</keyword>
<protein>
    <recommendedName>
        <fullName evidence="3">Polyketide cyclase</fullName>
    </recommendedName>
</protein>
<sequence length="151" mass="16808">MHVHQNSIILRATPQDVWSQWVQPALWSSWDPEIQTASSDQSLRLGSTGSLTTQRGSTHAFRVVLCDPSCSFMLSYQHGIGVEINIKRSWERVPEGVRVTQEVNLIGPMAALAARMRKDHFVQMIDRSLQGLKSKLEGPEVVVPQGAPSFS</sequence>
<dbReference type="InterPro" id="IPR023393">
    <property type="entry name" value="START-like_dom_sf"/>
</dbReference>
<dbReference type="RefSeq" id="WP_146883082.1">
    <property type="nucleotide sequence ID" value="NZ_BJXB01000004.1"/>
</dbReference>
<organism evidence="1 2">
    <name type="scientific">Deinococcus cellulosilyticus (strain DSM 18568 / NBRC 106333 / KACC 11606 / 5516J-15)</name>
    <dbReference type="NCBI Taxonomy" id="1223518"/>
    <lineage>
        <taxon>Bacteria</taxon>
        <taxon>Thermotogati</taxon>
        <taxon>Deinococcota</taxon>
        <taxon>Deinococci</taxon>
        <taxon>Deinococcales</taxon>
        <taxon>Deinococcaceae</taxon>
        <taxon>Deinococcus</taxon>
    </lineage>
</organism>
<dbReference type="EMBL" id="BJXB01000004">
    <property type="protein sequence ID" value="GEM45617.1"/>
    <property type="molecule type" value="Genomic_DNA"/>
</dbReference>
<reference evidence="1 2" key="1">
    <citation type="submission" date="2019-07" db="EMBL/GenBank/DDBJ databases">
        <title>Whole genome shotgun sequence of Deinococcus cellulosilyticus NBRC 106333.</title>
        <authorList>
            <person name="Hosoyama A."/>
            <person name="Uohara A."/>
            <person name="Ohji S."/>
            <person name="Ichikawa N."/>
        </authorList>
    </citation>
    <scope>NUCLEOTIDE SEQUENCE [LARGE SCALE GENOMIC DNA]</scope>
    <source>
        <strain evidence="1 2">NBRC 106333</strain>
    </source>
</reference>